<proteinExistence type="predicted"/>
<sequence length="131" mass="14464">MINEINVKFGEGKKLTAISDSFTINTDQSEADGGDGTAPTPLELFLASLATCAAHYARSFCDSRSISMDGMGLKVEYDFNKDAEQITSFRYQMTLPEGFPEKYKAALLRAIDLCTVKKHLMNPPAFELEIV</sequence>
<dbReference type="InterPro" id="IPR036102">
    <property type="entry name" value="OsmC/Ohrsf"/>
</dbReference>
<evidence type="ECO:0000313" key="1">
    <source>
        <dbReference type="EMBL" id="CCO25062.1"/>
    </source>
</evidence>
<reference evidence="1 2" key="1">
    <citation type="submission" date="2012-10" db="EMBL/GenBank/DDBJ databases">
        <authorList>
            <person name="Genoscope - CEA"/>
        </authorList>
    </citation>
    <scope>NUCLEOTIDE SEQUENCE [LARGE SCALE GENOMIC DNA]</scope>
    <source>
        <strain evidence="2">AM13 / DSM 14728</strain>
    </source>
</reference>
<dbReference type="AlphaFoldDB" id="L0RFQ8"/>
<dbReference type="KEGG" id="dhy:DESAM_22795"/>
<dbReference type="HOGENOM" id="CLU_100275_3_0_7"/>
<organism evidence="1 2">
    <name type="scientific">Maridesulfovibrio hydrothermalis AM13 = DSM 14728</name>
    <dbReference type="NCBI Taxonomy" id="1121451"/>
    <lineage>
        <taxon>Bacteria</taxon>
        <taxon>Pseudomonadati</taxon>
        <taxon>Thermodesulfobacteriota</taxon>
        <taxon>Desulfovibrionia</taxon>
        <taxon>Desulfovibrionales</taxon>
        <taxon>Desulfovibrionaceae</taxon>
        <taxon>Maridesulfovibrio</taxon>
    </lineage>
</organism>
<accession>L0RFQ8</accession>
<dbReference type="SUPFAM" id="SSF82784">
    <property type="entry name" value="OsmC-like"/>
    <property type="match status" value="1"/>
</dbReference>
<dbReference type="PANTHER" id="PTHR39624:SF2">
    <property type="entry name" value="OSMC-LIKE PROTEIN"/>
    <property type="match status" value="1"/>
</dbReference>
<dbReference type="InterPro" id="IPR003718">
    <property type="entry name" value="OsmC/Ohr_fam"/>
</dbReference>
<dbReference type="eggNOG" id="COG1765">
    <property type="taxonomic scope" value="Bacteria"/>
</dbReference>
<dbReference type="PANTHER" id="PTHR39624">
    <property type="entry name" value="PROTEIN INVOLVED IN RIMO-MEDIATED BETA-METHYLTHIOLATION OF RIBOSOMAL PROTEIN S12 YCAO"/>
    <property type="match status" value="1"/>
</dbReference>
<dbReference type="PATRIC" id="fig|1121451.3.peg.3008"/>
<dbReference type="STRING" id="1121451.DESAM_22795"/>
<dbReference type="OrthoDB" id="290036at2"/>
<keyword evidence="2" id="KW-1185">Reference proteome</keyword>
<dbReference type="Proteomes" id="UP000010808">
    <property type="component" value="Chromosome"/>
</dbReference>
<dbReference type="Pfam" id="PF02566">
    <property type="entry name" value="OsmC"/>
    <property type="match status" value="1"/>
</dbReference>
<dbReference type="InterPro" id="IPR015946">
    <property type="entry name" value="KH_dom-like_a/b"/>
</dbReference>
<dbReference type="Gene3D" id="3.30.300.20">
    <property type="match status" value="1"/>
</dbReference>
<gene>
    <name evidence="1" type="ORF">DESAM_22795</name>
</gene>
<protein>
    <submittedName>
        <fullName evidence="1">OsmC family protein</fullName>
    </submittedName>
</protein>
<evidence type="ECO:0000313" key="2">
    <source>
        <dbReference type="Proteomes" id="UP000010808"/>
    </source>
</evidence>
<name>L0RFQ8_9BACT</name>
<dbReference type="RefSeq" id="WP_015337660.1">
    <property type="nucleotide sequence ID" value="NC_020055.1"/>
</dbReference>
<dbReference type="EMBL" id="FO203522">
    <property type="protein sequence ID" value="CCO25062.1"/>
    <property type="molecule type" value="Genomic_DNA"/>
</dbReference>